<dbReference type="GO" id="GO:0000981">
    <property type="term" value="F:DNA-binding transcription factor activity, RNA polymerase II-specific"/>
    <property type="evidence" value="ECO:0007669"/>
    <property type="project" value="InterPro"/>
</dbReference>
<name>A0A8H8U9P0_9HELO</name>
<sequence>MAQRNSPHLSSHSNLQNGSAPSSPSMSNAQQAGSYPSPSLSNPNPNYQYPPPNNQQSEPYRASPTGSNISGSNMSLPSMRTLDPAQAPMNPAMNQPYYGGQLPHPSHYASVTSDPNQMRYALPATDARVMSGGRHKKEIKRRTKTGCLTCRKRRIKVSTLHFNSGDFFDLMDARGHVNSRRAKSRKRASDFIDRKQLELLVHLHIPLSLPSESSKDPSFIARIANTFHHQCDEQHPACRNCQKSKRDCLGYDPIFKQQPGPSNIQPAPSSAPSQAGSTATANPYGNQSQILGGYGAPVSMAYDPALSAGVSSPGSGSGQYDYASAIDPALEAATPSTAASNIFQPTTSGMPTFRDDLKRALQSASPFSVTSDTPHLRGGASSFSPSSSFFEDAAAYTTFPAKRSIEQLLTLGAPPIPGLRGGDFSKGSPLLEEAKHLYYSIYAPGLEGFLESKWFPSDSGAERLTTDRSVLDKFGLLLAHFAKTSHTADPKQIAVTSSVEARLVWGLATMVQQAATAEGAANGIKSENKGPVVPPTDDATEAANRLTVFENLLTGRVATGNKLTAPVQGSTDHHRLRELEFWYTLGNFVCLRDDDPTEAKAIDDTTGALRNLLDGRENRDVLYSIAIVRALGHRVSEYTDSDAPLHFDESDNKSKLAVAKKFINDEGTGGGTTNVIRRLCELATRSWTAVPTPAAPPAAAPTPVTKP</sequence>
<dbReference type="GO" id="GO:0003677">
    <property type="term" value="F:DNA binding"/>
    <property type="evidence" value="ECO:0007669"/>
    <property type="project" value="UniProtKB-KW"/>
</dbReference>
<evidence type="ECO:0000313" key="9">
    <source>
        <dbReference type="Proteomes" id="UP000443090"/>
    </source>
</evidence>
<dbReference type="Gene3D" id="4.10.240.10">
    <property type="entry name" value="Zn(2)-C6 fungal-type DNA-binding domain"/>
    <property type="match status" value="1"/>
</dbReference>
<dbReference type="GO" id="GO:0008270">
    <property type="term" value="F:zinc ion binding"/>
    <property type="evidence" value="ECO:0007669"/>
    <property type="project" value="InterPro"/>
</dbReference>
<dbReference type="InterPro" id="IPR036864">
    <property type="entry name" value="Zn2-C6_fun-type_DNA-bd_sf"/>
</dbReference>
<keyword evidence="1" id="KW-0479">Metal-binding</keyword>
<keyword evidence="2" id="KW-0862">Zinc</keyword>
<comment type="caution">
    <text evidence="8">The sequence shown here is derived from an EMBL/GenBank/DDBJ whole genome shotgun (WGS) entry which is preliminary data.</text>
</comment>
<keyword evidence="4" id="KW-0238">DNA-binding</keyword>
<keyword evidence="5" id="KW-0804">Transcription</keyword>
<keyword evidence="9" id="KW-1185">Reference proteome</keyword>
<proteinExistence type="predicted"/>
<evidence type="ECO:0000256" key="4">
    <source>
        <dbReference type="ARBA" id="ARBA00023125"/>
    </source>
</evidence>
<dbReference type="AlphaFoldDB" id="A0A8H8U9P0"/>
<feature type="compositionally biased region" description="Low complexity" evidence="7">
    <location>
        <begin position="261"/>
        <end position="281"/>
    </location>
</feature>
<evidence type="ECO:0000256" key="7">
    <source>
        <dbReference type="SAM" id="MobiDB-lite"/>
    </source>
</evidence>
<feature type="compositionally biased region" description="Polar residues" evidence="7">
    <location>
        <begin position="64"/>
        <end position="78"/>
    </location>
</feature>
<reference evidence="8 9" key="1">
    <citation type="submission" date="2018-05" db="EMBL/GenBank/DDBJ databases">
        <title>Genome sequencing and assembly of the regulated plant pathogen Lachnellula willkommii and related sister species for the development of diagnostic species identification markers.</title>
        <authorList>
            <person name="Giroux E."/>
            <person name="Bilodeau G."/>
        </authorList>
    </citation>
    <scope>NUCLEOTIDE SEQUENCE [LARGE SCALE GENOMIC DNA]</scope>
    <source>
        <strain evidence="8 9">CBS 160.35</strain>
    </source>
</reference>
<accession>A0A8H8U9P0</accession>
<feature type="region of interest" description="Disordered" evidence="7">
    <location>
        <begin position="252"/>
        <end position="284"/>
    </location>
</feature>
<dbReference type="InterPro" id="IPR052360">
    <property type="entry name" value="Transcr_Regulatory_Proteins"/>
</dbReference>
<feature type="compositionally biased region" description="Low complexity" evidence="7">
    <location>
        <begin position="34"/>
        <end position="47"/>
    </location>
</feature>
<evidence type="ECO:0008006" key="10">
    <source>
        <dbReference type="Google" id="ProtNLM"/>
    </source>
</evidence>
<evidence type="ECO:0000256" key="6">
    <source>
        <dbReference type="ARBA" id="ARBA00023242"/>
    </source>
</evidence>
<keyword evidence="3" id="KW-0805">Transcription regulation</keyword>
<evidence type="ECO:0000313" key="8">
    <source>
        <dbReference type="EMBL" id="TVY39533.1"/>
    </source>
</evidence>
<organism evidence="8 9">
    <name type="scientific">Lachnellula occidentalis</name>
    <dbReference type="NCBI Taxonomy" id="215460"/>
    <lineage>
        <taxon>Eukaryota</taxon>
        <taxon>Fungi</taxon>
        <taxon>Dikarya</taxon>
        <taxon>Ascomycota</taxon>
        <taxon>Pezizomycotina</taxon>
        <taxon>Leotiomycetes</taxon>
        <taxon>Helotiales</taxon>
        <taxon>Lachnaceae</taxon>
        <taxon>Lachnellula</taxon>
    </lineage>
</organism>
<evidence type="ECO:0000256" key="3">
    <source>
        <dbReference type="ARBA" id="ARBA00023015"/>
    </source>
</evidence>
<dbReference type="PANTHER" id="PTHR36206:SF13">
    <property type="entry name" value="TRANSCRIPTIONAL REGULATORY PROTEIN MOC3"/>
    <property type="match status" value="1"/>
</dbReference>
<gene>
    <name evidence="8" type="ORF">LOCC1_G005297</name>
</gene>
<dbReference type="SUPFAM" id="SSF57701">
    <property type="entry name" value="Zn2/Cys6 DNA-binding domain"/>
    <property type="match status" value="1"/>
</dbReference>
<feature type="region of interest" description="Disordered" evidence="7">
    <location>
        <begin position="364"/>
        <end position="385"/>
    </location>
</feature>
<dbReference type="InterPro" id="IPR001138">
    <property type="entry name" value="Zn2Cys6_DnaBD"/>
</dbReference>
<evidence type="ECO:0000256" key="5">
    <source>
        <dbReference type="ARBA" id="ARBA00023163"/>
    </source>
</evidence>
<dbReference type="OrthoDB" id="5375558at2759"/>
<evidence type="ECO:0000256" key="1">
    <source>
        <dbReference type="ARBA" id="ARBA00022723"/>
    </source>
</evidence>
<keyword evidence="6" id="KW-0539">Nucleus</keyword>
<protein>
    <recommendedName>
        <fullName evidence="10">Zn(2)-C6 fungal-type domain-containing protein</fullName>
    </recommendedName>
</protein>
<feature type="compositionally biased region" description="Polar residues" evidence="7">
    <location>
        <begin position="364"/>
        <end position="373"/>
    </location>
</feature>
<feature type="compositionally biased region" description="Polar residues" evidence="7">
    <location>
        <begin position="1"/>
        <end position="33"/>
    </location>
</feature>
<dbReference type="PANTHER" id="PTHR36206">
    <property type="entry name" value="ASPERCRYPTIN BIOSYNTHESIS CLUSTER-SPECIFIC TRANSCRIPTION REGULATOR ATNN-RELATED"/>
    <property type="match status" value="1"/>
</dbReference>
<dbReference type="Proteomes" id="UP000443090">
    <property type="component" value="Unassembled WGS sequence"/>
</dbReference>
<dbReference type="EMBL" id="QGMI01000515">
    <property type="protein sequence ID" value="TVY39533.1"/>
    <property type="molecule type" value="Genomic_DNA"/>
</dbReference>
<dbReference type="CDD" id="cd00067">
    <property type="entry name" value="GAL4"/>
    <property type="match status" value="1"/>
</dbReference>
<feature type="region of interest" description="Disordered" evidence="7">
    <location>
        <begin position="1"/>
        <end position="93"/>
    </location>
</feature>
<evidence type="ECO:0000256" key="2">
    <source>
        <dbReference type="ARBA" id="ARBA00022833"/>
    </source>
</evidence>